<reference evidence="1 2" key="1">
    <citation type="submission" date="2020-08" db="EMBL/GenBank/DDBJ databases">
        <title>Genomic Encyclopedia of Type Strains, Phase IV (KMG-IV): sequencing the most valuable type-strain genomes for metagenomic binning, comparative biology and taxonomic classification.</title>
        <authorList>
            <person name="Goeker M."/>
        </authorList>
    </citation>
    <scope>NUCLEOTIDE SEQUENCE [LARGE SCALE GENOMIC DNA]</scope>
    <source>
        <strain evidence="1 2">DSM 7051</strain>
    </source>
</reference>
<comment type="caution">
    <text evidence="1">The sequence shown here is derived from an EMBL/GenBank/DDBJ whole genome shotgun (WGS) entry which is preliminary data.</text>
</comment>
<evidence type="ECO:0000313" key="1">
    <source>
        <dbReference type="EMBL" id="MBB6355412.1"/>
    </source>
</evidence>
<organism evidence="1 2">
    <name type="scientific">Aminobacter aganoensis</name>
    <dbReference type="NCBI Taxonomy" id="83264"/>
    <lineage>
        <taxon>Bacteria</taxon>
        <taxon>Pseudomonadati</taxon>
        <taxon>Pseudomonadota</taxon>
        <taxon>Alphaproteobacteria</taxon>
        <taxon>Hyphomicrobiales</taxon>
        <taxon>Phyllobacteriaceae</taxon>
        <taxon>Aminobacter</taxon>
    </lineage>
</organism>
<dbReference type="EMBL" id="JACHOU010000007">
    <property type="protein sequence ID" value="MBB6355412.1"/>
    <property type="molecule type" value="Genomic_DNA"/>
</dbReference>
<proteinExistence type="predicted"/>
<gene>
    <name evidence="1" type="ORF">GGR00_003214</name>
</gene>
<dbReference type="AlphaFoldDB" id="A0A7X0F964"/>
<evidence type="ECO:0000313" key="2">
    <source>
        <dbReference type="Proteomes" id="UP000536262"/>
    </source>
</evidence>
<accession>A0A7X0F964</accession>
<dbReference type="RefSeq" id="WP_184699954.1">
    <property type="nucleotide sequence ID" value="NZ_BAABEG010000001.1"/>
</dbReference>
<keyword evidence="2" id="KW-1185">Reference proteome</keyword>
<dbReference type="Proteomes" id="UP000536262">
    <property type="component" value="Unassembled WGS sequence"/>
</dbReference>
<name>A0A7X0F964_9HYPH</name>
<sequence>MKVLQTLGHRNGFPPTPFYYRREADGIRIESIVGKKIRRLIDTDVWNEILRTVFDNGSEVFGVSSSANSELDAPKLHDLIKAGSNIGDTRTLAYISAVLVHEGSLILDHGPRQDDLDARIFLRRSTFTNVDYASRHPES</sequence>
<protein>
    <submittedName>
        <fullName evidence="1">Uncharacterized protein</fullName>
    </submittedName>
</protein>